<protein>
    <submittedName>
        <fullName evidence="3">Uncharacterized protein</fullName>
    </submittedName>
</protein>
<feature type="compositionally biased region" description="Gly residues" evidence="2">
    <location>
        <begin position="32"/>
        <end position="49"/>
    </location>
</feature>
<evidence type="ECO:0000256" key="1">
    <source>
        <dbReference type="SAM" id="Coils"/>
    </source>
</evidence>
<evidence type="ECO:0000313" key="3">
    <source>
        <dbReference type="EMBL" id="KAE9392576.1"/>
    </source>
</evidence>
<dbReference type="AlphaFoldDB" id="A0A6A4H474"/>
<feature type="region of interest" description="Disordered" evidence="2">
    <location>
        <begin position="1"/>
        <end position="49"/>
    </location>
</feature>
<feature type="region of interest" description="Disordered" evidence="2">
    <location>
        <begin position="169"/>
        <end position="195"/>
    </location>
</feature>
<reference evidence="3" key="1">
    <citation type="journal article" date="2019" name="Environ. Microbiol.">
        <title>Fungal ecological strategies reflected in gene transcription - a case study of two litter decomposers.</title>
        <authorList>
            <person name="Barbi F."/>
            <person name="Kohler A."/>
            <person name="Barry K."/>
            <person name="Baskaran P."/>
            <person name="Daum C."/>
            <person name="Fauchery L."/>
            <person name="Ihrmark K."/>
            <person name="Kuo A."/>
            <person name="LaButti K."/>
            <person name="Lipzen A."/>
            <person name="Morin E."/>
            <person name="Grigoriev I.V."/>
            <person name="Henrissat B."/>
            <person name="Lindahl B."/>
            <person name="Martin F."/>
        </authorList>
    </citation>
    <scope>NUCLEOTIDE SEQUENCE</scope>
    <source>
        <strain evidence="3">JB14</strain>
    </source>
</reference>
<gene>
    <name evidence="3" type="ORF">BT96DRAFT_944539</name>
</gene>
<keyword evidence="1" id="KW-0175">Coiled coil</keyword>
<sequence length="195" mass="20663">MPLFGGHKKDSKKLHREHDEPQQFQDPNQTTGGTGAAGGMTGSSMGGSGAAMGDSNLRLLVDVLRTISSKVMGASPWYGGMDAQPGMGGMNNNTGYNDNNNAMIGWQPDPWPHASLLTCEKGVGSMVGSNAVKAKVMQKEMEAKALKSQSNELAEAERLEQEALARRERAVAHGAHPDNRHLGGIPNLGTRTQGN</sequence>
<feature type="compositionally biased region" description="Basic and acidic residues" evidence="2">
    <location>
        <begin position="169"/>
        <end position="181"/>
    </location>
</feature>
<evidence type="ECO:0000256" key="2">
    <source>
        <dbReference type="SAM" id="MobiDB-lite"/>
    </source>
</evidence>
<accession>A0A6A4H474</accession>
<proteinExistence type="predicted"/>
<dbReference type="EMBL" id="ML769592">
    <property type="protein sequence ID" value="KAE9392576.1"/>
    <property type="molecule type" value="Genomic_DNA"/>
</dbReference>
<dbReference type="OrthoDB" id="2590620at2759"/>
<keyword evidence="4" id="KW-1185">Reference proteome</keyword>
<organism evidence="3 4">
    <name type="scientific">Gymnopus androsaceus JB14</name>
    <dbReference type="NCBI Taxonomy" id="1447944"/>
    <lineage>
        <taxon>Eukaryota</taxon>
        <taxon>Fungi</taxon>
        <taxon>Dikarya</taxon>
        <taxon>Basidiomycota</taxon>
        <taxon>Agaricomycotina</taxon>
        <taxon>Agaricomycetes</taxon>
        <taxon>Agaricomycetidae</taxon>
        <taxon>Agaricales</taxon>
        <taxon>Marasmiineae</taxon>
        <taxon>Omphalotaceae</taxon>
        <taxon>Gymnopus</taxon>
    </lineage>
</organism>
<name>A0A6A4H474_9AGAR</name>
<feature type="coiled-coil region" evidence="1">
    <location>
        <begin position="136"/>
        <end position="166"/>
    </location>
</feature>
<evidence type="ECO:0000313" key="4">
    <source>
        <dbReference type="Proteomes" id="UP000799118"/>
    </source>
</evidence>
<dbReference type="Proteomes" id="UP000799118">
    <property type="component" value="Unassembled WGS sequence"/>
</dbReference>